<dbReference type="Proteomes" id="UP000284706">
    <property type="component" value="Unassembled WGS sequence"/>
</dbReference>
<dbReference type="EMBL" id="NHYE01004637">
    <property type="protein sequence ID" value="PPQ83250.1"/>
    <property type="molecule type" value="Genomic_DNA"/>
</dbReference>
<proteinExistence type="predicted"/>
<gene>
    <name evidence="1" type="ORF">CVT26_015071</name>
</gene>
<comment type="caution">
    <text evidence="1">The sequence shown here is derived from an EMBL/GenBank/DDBJ whole genome shotgun (WGS) entry which is preliminary data.</text>
</comment>
<organism evidence="1 2">
    <name type="scientific">Gymnopilus dilepis</name>
    <dbReference type="NCBI Taxonomy" id="231916"/>
    <lineage>
        <taxon>Eukaryota</taxon>
        <taxon>Fungi</taxon>
        <taxon>Dikarya</taxon>
        <taxon>Basidiomycota</taxon>
        <taxon>Agaricomycotina</taxon>
        <taxon>Agaricomycetes</taxon>
        <taxon>Agaricomycetidae</taxon>
        <taxon>Agaricales</taxon>
        <taxon>Agaricineae</taxon>
        <taxon>Hymenogastraceae</taxon>
        <taxon>Gymnopilus</taxon>
    </lineage>
</organism>
<evidence type="ECO:0008006" key="3">
    <source>
        <dbReference type="Google" id="ProtNLM"/>
    </source>
</evidence>
<dbReference type="AlphaFoldDB" id="A0A409WXI9"/>
<name>A0A409WXI9_9AGAR</name>
<dbReference type="InParanoid" id="A0A409WXI9"/>
<evidence type="ECO:0000313" key="2">
    <source>
        <dbReference type="Proteomes" id="UP000284706"/>
    </source>
</evidence>
<evidence type="ECO:0000313" key="1">
    <source>
        <dbReference type="EMBL" id="PPQ83250.1"/>
    </source>
</evidence>
<accession>A0A409WXI9</accession>
<keyword evidence="2" id="KW-1185">Reference proteome</keyword>
<protein>
    <recommendedName>
        <fullName evidence="3">F-box domain-containing protein</fullName>
    </recommendedName>
</protein>
<sequence>MDLKDILNPDPLPSPGLSSASFSSIFDPRGSLDLTEEIILRVQDDKQALHALSLTSKSFAEPARRILFRSLKLMDDISVGRWQIELQRLALQQSTVPLGLTYVKDFSFSLDRKRNLYIIDFMQSVQGLLTLDTIRVCGRDGLFCMPEHTWFVDFVKSTQANTLTFNGAHIADYILKFDCPSVRFLEFNYCRVYYISDDLKTEGPRRGRLTALVALRAEGTGWQRVERISSASLNSEALNLVKDASVGLDSLEIKVISNGMDMTPDLALSNNIGRLQSLCLQVPSVALYTIPDFAKELLCKAPRLRHLSLFYERGWYLACPWQTLYKQVMKSVHSALTGMSESSLENVSFRFQDALYKPHIVKKEESGNILVTVEYDNKPPIHQGTQAQLAGNAYLLLGRANLLACNI</sequence>
<reference evidence="1 2" key="1">
    <citation type="journal article" date="2018" name="Evol. Lett.">
        <title>Horizontal gene cluster transfer increased hallucinogenic mushroom diversity.</title>
        <authorList>
            <person name="Reynolds H.T."/>
            <person name="Vijayakumar V."/>
            <person name="Gluck-Thaler E."/>
            <person name="Korotkin H.B."/>
            <person name="Matheny P.B."/>
            <person name="Slot J.C."/>
        </authorList>
    </citation>
    <scope>NUCLEOTIDE SEQUENCE [LARGE SCALE GENOMIC DNA]</scope>
    <source>
        <strain evidence="1 2">SRW20</strain>
    </source>
</reference>